<organism evidence="2 3">
    <name type="scientific">Umezawaea endophytica</name>
    <dbReference type="NCBI Taxonomy" id="1654476"/>
    <lineage>
        <taxon>Bacteria</taxon>
        <taxon>Bacillati</taxon>
        <taxon>Actinomycetota</taxon>
        <taxon>Actinomycetes</taxon>
        <taxon>Pseudonocardiales</taxon>
        <taxon>Pseudonocardiaceae</taxon>
        <taxon>Umezawaea</taxon>
    </lineage>
</organism>
<dbReference type="Pfam" id="PF03992">
    <property type="entry name" value="ABM"/>
    <property type="match status" value="1"/>
</dbReference>
<reference evidence="2" key="1">
    <citation type="submission" date="2022-08" db="EMBL/GenBank/DDBJ databases">
        <authorList>
            <person name="Tistechok S."/>
            <person name="Samborskyy M."/>
            <person name="Roman I."/>
        </authorList>
    </citation>
    <scope>NUCLEOTIDE SEQUENCE</scope>
    <source>
        <strain evidence="2">DSM 103496</strain>
    </source>
</reference>
<dbReference type="InterPro" id="IPR011008">
    <property type="entry name" value="Dimeric_a/b-barrel"/>
</dbReference>
<proteinExistence type="predicted"/>
<gene>
    <name evidence="2" type="ORF">NZH93_05790</name>
</gene>
<keyword evidence="3" id="KW-1185">Reference proteome</keyword>
<dbReference type="Gene3D" id="3.30.70.100">
    <property type="match status" value="1"/>
</dbReference>
<evidence type="ECO:0000259" key="1">
    <source>
        <dbReference type="Pfam" id="PF03992"/>
    </source>
</evidence>
<evidence type="ECO:0000313" key="3">
    <source>
        <dbReference type="Proteomes" id="UP001141259"/>
    </source>
</evidence>
<comment type="caution">
    <text evidence="2">The sequence shown here is derived from an EMBL/GenBank/DDBJ whole genome shotgun (WGS) entry which is preliminary data.</text>
</comment>
<sequence>MLLVCRFTVLEPDVADFTARAERALELLIARPGCLRGLLSQSMDEPDRWVLTVEFESVVAYRRALSPFEVREHVVPLLSEALVDEPAAYEPVLVASGGAVGRQVSLLARDAGTVRLGEASGPSATPR</sequence>
<feature type="domain" description="ABM" evidence="1">
    <location>
        <begin position="3"/>
        <end position="64"/>
    </location>
</feature>
<dbReference type="SUPFAM" id="SSF54909">
    <property type="entry name" value="Dimeric alpha+beta barrel"/>
    <property type="match status" value="1"/>
</dbReference>
<dbReference type="GO" id="GO:0004497">
    <property type="term" value="F:monooxygenase activity"/>
    <property type="evidence" value="ECO:0007669"/>
    <property type="project" value="UniProtKB-KW"/>
</dbReference>
<name>A0A9X2VGS3_9PSEU</name>
<dbReference type="EMBL" id="JANYMP010000002">
    <property type="protein sequence ID" value="MCS7476358.1"/>
    <property type="molecule type" value="Genomic_DNA"/>
</dbReference>
<dbReference type="InterPro" id="IPR007138">
    <property type="entry name" value="ABM_dom"/>
</dbReference>
<accession>A0A9X2VGS3</accession>
<dbReference type="Proteomes" id="UP001141259">
    <property type="component" value="Unassembled WGS sequence"/>
</dbReference>
<protein>
    <submittedName>
        <fullName evidence="2">Antibiotic biosynthesis monooxygenase</fullName>
    </submittedName>
</protein>
<keyword evidence="2" id="KW-0503">Monooxygenase</keyword>
<dbReference type="RefSeq" id="WP_259621858.1">
    <property type="nucleotide sequence ID" value="NZ_JANYMP010000002.1"/>
</dbReference>
<evidence type="ECO:0000313" key="2">
    <source>
        <dbReference type="EMBL" id="MCS7476358.1"/>
    </source>
</evidence>
<dbReference type="AlphaFoldDB" id="A0A9X2VGS3"/>
<keyword evidence="2" id="KW-0560">Oxidoreductase</keyword>